<keyword evidence="6" id="KW-0479">Metal-binding</keyword>
<dbReference type="Gene3D" id="3.30.830.10">
    <property type="entry name" value="Metalloenzyme, LuxS/M16 peptidase-like"/>
    <property type="match status" value="4"/>
</dbReference>
<evidence type="ECO:0000259" key="13">
    <source>
        <dbReference type="Pfam" id="PF00675"/>
    </source>
</evidence>
<keyword evidence="18" id="KW-1185">Reference proteome</keyword>
<evidence type="ECO:0000259" key="15">
    <source>
        <dbReference type="Pfam" id="PF16187"/>
    </source>
</evidence>
<evidence type="ECO:0000256" key="12">
    <source>
        <dbReference type="ARBA" id="ARBA00033450"/>
    </source>
</evidence>
<gene>
    <name evidence="17" type="ORF">LJ739_02810</name>
</gene>
<evidence type="ECO:0000256" key="3">
    <source>
        <dbReference type="ARBA" id="ARBA00012449"/>
    </source>
</evidence>
<dbReference type="InterPro" id="IPR054734">
    <property type="entry name" value="PqqF-like_C_4"/>
</dbReference>
<evidence type="ECO:0000259" key="14">
    <source>
        <dbReference type="Pfam" id="PF05193"/>
    </source>
</evidence>
<evidence type="ECO:0000256" key="1">
    <source>
        <dbReference type="ARBA" id="ARBA00002184"/>
    </source>
</evidence>
<proteinExistence type="inferred from homology"/>
<dbReference type="SUPFAM" id="SSF63411">
    <property type="entry name" value="LuxS/MPP-like metallohydrolase"/>
    <property type="match status" value="4"/>
</dbReference>
<keyword evidence="7" id="KW-0378">Hydrolase</keyword>
<keyword evidence="5" id="KW-0645">Protease</keyword>
<evidence type="ECO:0000256" key="6">
    <source>
        <dbReference type="ARBA" id="ARBA00022723"/>
    </source>
</evidence>
<dbReference type="InterPro" id="IPR011765">
    <property type="entry name" value="Pept_M16_N"/>
</dbReference>
<evidence type="ECO:0000313" key="17">
    <source>
        <dbReference type="EMBL" id="MCC2615174.1"/>
    </source>
</evidence>
<feature type="domain" description="Peptidase M16 N-terminal" evidence="13">
    <location>
        <begin position="22"/>
        <end position="158"/>
    </location>
</feature>
<accession>A0ABS8G654</accession>
<dbReference type="Proteomes" id="UP001520878">
    <property type="component" value="Unassembled WGS sequence"/>
</dbReference>
<evidence type="ECO:0000256" key="8">
    <source>
        <dbReference type="ARBA" id="ARBA00022833"/>
    </source>
</evidence>
<feature type="domain" description="Peptidase M16 C-terminal" evidence="14">
    <location>
        <begin position="183"/>
        <end position="351"/>
    </location>
</feature>
<dbReference type="InterPro" id="IPR050626">
    <property type="entry name" value="Peptidase_M16"/>
</dbReference>
<sequence length="919" mass="104480">MLTSNNDPRQYRHIVLNNGLEVVVIHDAHANKSAASMTIGAGHFYDPEDTQGLAHLLEHMLFLGNEHFPQANGFDALVSAHGGHVNAWTGTEFANFHFDLSNEAFELGLAQLAAMLMTPLFDAERLSKEIQAIDAEFKLKLKDDLRRLYQVHKETCNPAHPFSKFSVGNLETLAKDDIETLQNKLRAFHQRHYVASNMKLCLLTAQSLDTVSEWVHRLFAALPDSTFIRHTDWPPLYLPEQLGINIAIKPIVQARRLIISFALSEIESSYRSKPVALLSHIIGDEGPGSLLEHFKASNWATSLSAGGGIQGHNFKDFNLNLQLTEEGLQHVDDIIECVFAYLALLDKHIDEPWRYDEKVRLNQLALEFGEHGKAIDEVAHIAEQLFTVSAEHVLVADCLLDQPDIPLVRYFLSQMNPDNMRIKLIDPDANCDKHARWYNTPYRVSPLSDEQRQRFRHPRTVDTLCLPRKNPYLVERTTCIEQEPQHGSPHQLIDTSGMALWFAQDHDFGLPKGDCYVSFDNATTAASLSLTTAKKVWVALQMESLTQRYYQAAIAGLNFHLYAHQAGFSLHTSGFADKQLGFHQQLLNDLRQLNTTPLAFEQIKRRHLQALKNSLLNKPINRLFTRLSVLLQRNSYAPADLLPEVERLQLADIQQVHEQLFSASFIESFVHGDWSSHEANAFGQSLQQDWDGVATGQRVPRDVVDLRAQHRYVHEVDCQQDDAAAVVYYQPPGQSLKDVALTIIAEQLVTAPFFHHIRTEKQLGYLVGSGYMPFNQHPGLALYIQSPVADAWTLQMEIKQFVRECLQDPRQFVDIWPKVQESVYRQLLESDTTLSMKSQRLWMAIGNPQLSFERQNELAEAVRSLTFDDITRYCEHLLSDEQFGELVLYCRGNKQLASPIEGQSITDIRAFKSNARYML</sequence>
<dbReference type="PANTHER" id="PTHR43690">
    <property type="entry name" value="NARDILYSIN"/>
    <property type="match status" value="1"/>
</dbReference>
<evidence type="ECO:0000313" key="18">
    <source>
        <dbReference type="Proteomes" id="UP001520878"/>
    </source>
</evidence>
<dbReference type="InterPro" id="IPR032632">
    <property type="entry name" value="Peptidase_M16_M"/>
</dbReference>
<evidence type="ECO:0000256" key="11">
    <source>
        <dbReference type="ARBA" id="ARBA00031184"/>
    </source>
</evidence>
<organism evidence="17 18">
    <name type="scientific">Fluctibacter halophilus</name>
    <dbReference type="NCBI Taxonomy" id="226011"/>
    <lineage>
        <taxon>Bacteria</taxon>
        <taxon>Pseudomonadati</taxon>
        <taxon>Pseudomonadota</taxon>
        <taxon>Gammaproteobacteria</taxon>
        <taxon>Alteromonadales</taxon>
        <taxon>Alteromonadaceae</taxon>
        <taxon>Fluctibacter</taxon>
    </lineage>
</organism>
<dbReference type="Pfam" id="PF16187">
    <property type="entry name" value="Peptidase_M16_M"/>
    <property type="match status" value="1"/>
</dbReference>
<name>A0ABS8G654_9ALTE</name>
<keyword evidence="8" id="KW-0862">Zinc</keyword>
<evidence type="ECO:0000259" key="16">
    <source>
        <dbReference type="Pfam" id="PF22456"/>
    </source>
</evidence>
<evidence type="ECO:0000256" key="4">
    <source>
        <dbReference type="ARBA" id="ARBA00017565"/>
    </source>
</evidence>
<evidence type="ECO:0000256" key="7">
    <source>
        <dbReference type="ARBA" id="ARBA00022801"/>
    </source>
</evidence>
<reference evidence="17 18" key="1">
    <citation type="submission" date="2021-10" db="EMBL/GenBank/DDBJ databases">
        <title>Draft genome of Aestuariibacter halophilus JC2043.</title>
        <authorList>
            <person name="Emsley S.A."/>
            <person name="Pfannmuller K.M."/>
            <person name="Ushijima B."/>
            <person name="Saw J.H."/>
            <person name="Videau P."/>
        </authorList>
    </citation>
    <scope>NUCLEOTIDE SEQUENCE [LARGE SCALE GENOMIC DNA]</scope>
    <source>
        <strain evidence="17 18">JC2043</strain>
    </source>
</reference>
<comment type="function">
    <text evidence="1">Endopeptidase that degrades small peptides of less than 7 kDa, such as glucagon and insulin.</text>
</comment>
<dbReference type="Pfam" id="PF22456">
    <property type="entry name" value="PqqF-like_C_4"/>
    <property type="match status" value="1"/>
</dbReference>
<evidence type="ECO:0000256" key="10">
    <source>
        <dbReference type="ARBA" id="ARBA00029597"/>
    </source>
</evidence>
<comment type="similarity">
    <text evidence="2">Belongs to the peptidase M16 family.</text>
</comment>
<evidence type="ECO:0000256" key="5">
    <source>
        <dbReference type="ARBA" id="ARBA00022670"/>
    </source>
</evidence>
<dbReference type="InterPro" id="IPR007863">
    <property type="entry name" value="Peptidase_M16_C"/>
</dbReference>
<dbReference type="RefSeq" id="WP_229157083.1">
    <property type="nucleotide sequence ID" value="NZ_JAJEWP010000001.1"/>
</dbReference>
<dbReference type="EC" id="3.4.24.55" evidence="3"/>
<dbReference type="EMBL" id="JAJEWP010000001">
    <property type="protein sequence ID" value="MCC2615174.1"/>
    <property type="molecule type" value="Genomic_DNA"/>
</dbReference>
<dbReference type="InterPro" id="IPR011249">
    <property type="entry name" value="Metalloenz_LuxS/M16"/>
</dbReference>
<feature type="domain" description="Peptidase M16 middle/third" evidence="15">
    <location>
        <begin position="368"/>
        <end position="642"/>
    </location>
</feature>
<evidence type="ECO:0000256" key="9">
    <source>
        <dbReference type="ARBA" id="ARBA00023049"/>
    </source>
</evidence>
<comment type="caution">
    <text evidence="17">The sequence shown here is derived from an EMBL/GenBank/DDBJ whole genome shotgun (WGS) entry which is preliminary data.</text>
</comment>
<evidence type="ECO:0000256" key="2">
    <source>
        <dbReference type="ARBA" id="ARBA00007261"/>
    </source>
</evidence>
<dbReference type="Pfam" id="PF00675">
    <property type="entry name" value="Peptidase_M16"/>
    <property type="match status" value="1"/>
</dbReference>
<dbReference type="Pfam" id="PF05193">
    <property type="entry name" value="Peptidase_M16_C"/>
    <property type="match status" value="1"/>
</dbReference>
<keyword evidence="9" id="KW-0482">Metalloprotease</keyword>
<feature type="domain" description="Coenzyme PQQ synthesis protein F-like C-terminal lobe" evidence="16">
    <location>
        <begin position="746"/>
        <end position="842"/>
    </location>
</feature>
<protein>
    <recommendedName>
        <fullName evidence="4">Protease 3</fullName>
        <ecNumber evidence="3">3.4.24.55</ecNumber>
    </recommendedName>
    <alternativeName>
        <fullName evidence="12">Pitrilysin</fullName>
    </alternativeName>
    <alternativeName>
        <fullName evidence="11">Protease III</fullName>
    </alternativeName>
    <alternativeName>
        <fullName evidence="10">Protease pi</fullName>
    </alternativeName>
</protein>
<dbReference type="PANTHER" id="PTHR43690:SF18">
    <property type="entry name" value="INSULIN-DEGRADING ENZYME-RELATED"/>
    <property type="match status" value="1"/>
</dbReference>